<name>A0ABR0Q690_GOSAR</name>
<evidence type="ECO:0000313" key="1">
    <source>
        <dbReference type="EMBL" id="KAK5834721.1"/>
    </source>
</evidence>
<organism evidence="1 2">
    <name type="scientific">Gossypium arboreum</name>
    <name type="common">Tree cotton</name>
    <name type="synonym">Gossypium nanking</name>
    <dbReference type="NCBI Taxonomy" id="29729"/>
    <lineage>
        <taxon>Eukaryota</taxon>
        <taxon>Viridiplantae</taxon>
        <taxon>Streptophyta</taxon>
        <taxon>Embryophyta</taxon>
        <taxon>Tracheophyta</taxon>
        <taxon>Spermatophyta</taxon>
        <taxon>Magnoliopsida</taxon>
        <taxon>eudicotyledons</taxon>
        <taxon>Gunneridae</taxon>
        <taxon>Pentapetalae</taxon>
        <taxon>rosids</taxon>
        <taxon>malvids</taxon>
        <taxon>Malvales</taxon>
        <taxon>Malvaceae</taxon>
        <taxon>Malvoideae</taxon>
        <taxon>Gossypium</taxon>
    </lineage>
</organism>
<dbReference type="InterPro" id="IPR036691">
    <property type="entry name" value="Endo/exonu/phosph_ase_sf"/>
</dbReference>
<gene>
    <name evidence="1" type="ORF">PVK06_010397</name>
</gene>
<dbReference type="PANTHER" id="PTHR35218">
    <property type="entry name" value="RNASE H DOMAIN-CONTAINING PROTEIN"/>
    <property type="match status" value="1"/>
</dbReference>
<dbReference type="Gene3D" id="3.60.10.10">
    <property type="entry name" value="Endonuclease/exonuclease/phosphatase"/>
    <property type="match status" value="1"/>
</dbReference>
<sequence>METKQKGGKLERLRRSFNFDNSFYVELVGRAGGVALWWWQSININVENFSKNFINVIVKNDEGRPWRCNFSYGSPYNEGRAKVRETLTNFNREEDVAWCCIGDFNEVRFQYEKGGEFLAVSIANRNMVEVKMRRRASTVVKVMTLLFWCRDTNTSTTNRGVGLHQIALLSDISLKSRHQGNDVTTPAYLVTTPSYQGCNIEHSNTPIPNSELRCYIESRLELS</sequence>
<evidence type="ECO:0008006" key="3">
    <source>
        <dbReference type="Google" id="ProtNLM"/>
    </source>
</evidence>
<dbReference type="SUPFAM" id="SSF56219">
    <property type="entry name" value="DNase I-like"/>
    <property type="match status" value="1"/>
</dbReference>
<reference evidence="1 2" key="1">
    <citation type="submission" date="2023-03" db="EMBL/GenBank/DDBJ databases">
        <title>WGS of Gossypium arboreum.</title>
        <authorList>
            <person name="Yu D."/>
        </authorList>
    </citation>
    <scope>NUCLEOTIDE SEQUENCE [LARGE SCALE GENOMIC DNA]</scope>
    <source>
        <tissue evidence="1">Leaf</tissue>
    </source>
</reference>
<proteinExistence type="predicted"/>
<keyword evidence="2" id="KW-1185">Reference proteome</keyword>
<dbReference type="Proteomes" id="UP001358586">
    <property type="component" value="Chromosome 4"/>
</dbReference>
<accession>A0ABR0Q690</accession>
<evidence type="ECO:0000313" key="2">
    <source>
        <dbReference type="Proteomes" id="UP001358586"/>
    </source>
</evidence>
<comment type="caution">
    <text evidence="1">The sequence shown here is derived from an EMBL/GenBank/DDBJ whole genome shotgun (WGS) entry which is preliminary data.</text>
</comment>
<protein>
    <recommendedName>
        <fullName evidence="3">RNA-directed DNA polymerase, eukaryota, Reverse transcriptase zinc-binding domain protein</fullName>
    </recommendedName>
</protein>
<dbReference type="EMBL" id="JARKNE010000004">
    <property type="protein sequence ID" value="KAK5834721.1"/>
    <property type="molecule type" value="Genomic_DNA"/>
</dbReference>
<dbReference type="PANTHER" id="PTHR35218:SF9">
    <property type="entry name" value="ENDONUCLEASE_EXONUCLEASE_PHOSPHATASE DOMAIN-CONTAINING PROTEIN"/>
    <property type="match status" value="1"/>
</dbReference>